<dbReference type="GO" id="GO:0006751">
    <property type="term" value="P:glutathione catabolic process"/>
    <property type="evidence" value="ECO:0007669"/>
    <property type="project" value="UniProtKB-UniRule"/>
</dbReference>
<dbReference type="EMBL" id="MU839838">
    <property type="protein sequence ID" value="KAK1753162.1"/>
    <property type="molecule type" value="Genomic_DNA"/>
</dbReference>
<keyword evidence="8" id="KW-0378">Hydrolase</keyword>
<keyword evidence="8" id="KW-0808">Transferase</keyword>
<dbReference type="Proteomes" id="UP001239445">
    <property type="component" value="Unassembled WGS sequence"/>
</dbReference>
<dbReference type="InterPro" id="IPR043138">
    <property type="entry name" value="GGT_lsub"/>
</dbReference>
<comment type="catalytic activity">
    <reaction evidence="1 8">
        <text>an S-substituted glutathione + H2O = an S-substituted L-cysteinylglycine + L-glutamate</text>
        <dbReference type="Rhea" id="RHEA:59468"/>
        <dbReference type="ChEBI" id="CHEBI:15377"/>
        <dbReference type="ChEBI" id="CHEBI:29985"/>
        <dbReference type="ChEBI" id="CHEBI:90779"/>
        <dbReference type="ChEBI" id="CHEBI:143103"/>
        <dbReference type="EC" id="3.4.19.13"/>
    </reaction>
</comment>
<evidence type="ECO:0000256" key="6">
    <source>
        <dbReference type="PIRSR" id="PIRSR600101-1"/>
    </source>
</evidence>
<organism evidence="9 10">
    <name type="scientific">Echria macrotheca</name>
    <dbReference type="NCBI Taxonomy" id="438768"/>
    <lineage>
        <taxon>Eukaryota</taxon>
        <taxon>Fungi</taxon>
        <taxon>Dikarya</taxon>
        <taxon>Ascomycota</taxon>
        <taxon>Pezizomycotina</taxon>
        <taxon>Sordariomycetes</taxon>
        <taxon>Sordariomycetidae</taxon>
        <taxon>Sordariales</taxon>
        <taxon>Schizotheciaceae</taxon>
        <taxon>Echria</taxon>
    </lineage>
</organism>
<comment type="pathway">
    <text evidence="3 8">Sulfur metabolism; glutathione metabolism.</text>
</comment>
<feature type="binding site" evidence="7">
    <location>
        <begin position="423"/>
        <end position="425"/>
    </location>
    <ligand>
        <name>L-glutamate</name>
        <dbReference type="ChEBI" id="CHEBI:29985"/>
    </ligand>
</feature>
<comment type="function">
    <text evidence="8">Cleaves the gamma-glutamyl peptide bond of glutathione and glutathione conjugates.</text>
</comment>
<dbReference type="Gene3D" id="1.10.246.130">
    <property type="match status" value="1"/>
</dbReference>
<feature type="binding site" evidence="7">
    <location>
        <begin position="475"/>
        <end position="476"/>
    </location>
    <ligand>
        <name>L-glutamate</name>
        <dbReference type="ChEBI" id="CHEBI:29985"/>
    </ligand>
</feature>
<evidence type="ECO:0000256" key="3">
    <source>
        <dbReference type="ARBA" id="ARBA00005115"/>
    </source>
</evidence>
<dbReference type="PRINTS" id="PR01210">
    <property type="entry name" value="GGTRANSPTASE"/>
</dbReference>
<dbReference type="Gene3D" id="3.60.20.40">
    <property type="match status" value="1"/>
</dbReference>
<comment type="similarity">
    <text evidence="4">Belongs to the gamma-glutamyltransferase family.</text>
</comment>
<dbReference type="EC" id="2.3.2.2" evidence="8"/>
<evidence type="ECO:0000256" key="8">
    <source>
        <dbReference type="RuleBase" id="RU368068"/>
    </source>
</evidence>
<evidence type="ECO:0000256" key="7">
    <source>
        <dbReference type="PIRSR" id="PIRSR600101-2"/>
    </source>
</evidence>
<dbReference type="PANTHER" id="PTHR11686:SF62">
    <property type="entry name" value="GLUTATHIONE HYDROLASE"/>
    <property type="match status" value="1"/>
</dbReference>
<dbReference type="NCBIfam" id="TIGR00066">
    <property type="entry name" value="g_glut_trans"/>
    <property type="match status" value="1"/>
</dbReference>
<evidence type="ECO:0000313" key="9">
    <source>
        <dbReference type="EMBL" id="KAK1753162.1"/>
    </source>
</evidence>
<feature type="binding site" evidence="7">
    <location>
        <position position="447"/>
    </location>
    <ligand>
        <name>L-glutamate</name>
        <dbReference type="ChEBI" id="CHEBI:29985"/>
    </ligand>
</feature>
<comment type="catalytic activity">
    <reaction evidence="5 8">
        <text>an N-terminal (5-L-glutamyl)-[peptide] + an alpha-amino acid = 5-L-glutamyl amino acid + an N-terminal L-alpha-aminoacyl-[peptide]</text>
        <dbReference type="Rhea" id="RHEA:23904"/>
        <dbReference type="Rhea" id="RHEA-COMP:9780"/>
        <dbReference type="Rhea" id="RHEA-COMP:9795"/>
        <dbReference type="ChEBI" id="CHEBI:77644"/>
        <dbReference type="ChEBI" id="CHEBI:78597"/>
        <dbReference type="ChEBI" id="CHEBI:78599"/>
        <dbReference type="ChEBI" id="CHEBI:78608"/>
        <dbReference type="EC" id="2.3.2.2"/>
    </reaction>
</comment>
<dbReference type="InterPro" id="IPR000101">
    <property type="entry name" value="GGT_peptidase"/>
</dbReference>
<comment type="catalytic activity">
    <reaction evidence="2 8">
        <text>glutathione + H2O = L-cysteinylglycine + L-glutamate</text>
        <dbReference type="Rhea" id="RHEA:28807"/>
        <dbReference type="ChEBI" id="CHEBI:15377"/>
        <dbReference type="ChEBI" id="CHEBI:29985"/>
        <dbReference type="ChEBI" id="CHEBI:57925"/>
        <dbReference type="ChEBI" id="CHEBI:61694"/>
        <dbReference type="EC" id="3.4.19.13"/>
    </reaction>
</comment>
<accession>A0AAJ0F4A1</accession>
<evidence type="ECO:0000256" key="2">
    <source>
        <dbReference type="ARBA" id="ARBA00001089"/>
    </source>
</evidence>
<evidence type="ECO:0000256" key="5">
    <source>
        <dbReference type="ARBA" id="ARBA00047417"/>
    </source>
</evidence>
<feature type="binding site" evidence="7">
    <location>
        <position position="499"/>
    </location>
    <ligand>
        <name>L-glutamate</name>
        <dbReference type="ChEBI" id="CHEBI:29985"/>
    </ligand>
</feature>
<dbReference type="InterPro" id="IPR029055">
    <property type="entry name" value="Ntn_hydrolases_N"/>
</dbReference>
<dbReference type="AlphaFoldDB" id="A0AAJ0F4A1"/>
<keyword evidence="10" id="KW-1185">Reference proteome</keyword>
<evidence type="ECO:0000313" key="10">
    <source>
        <dbReference type="Proteomes" id="UP001239445"/>
    </source>
</evidence>
<dbReference type="GO" id="GO:0036374">
    <property type="term" value="F:glutathione hydrolase activity"/>
    <property type="evidence" value="ECO:0007669"/>
    <property type="project" value="UniProtKB-UniRule"/>
</dbReference>
<keyword evidence="8" id="KW-0012">Acyltransferase</keyword>
<dbReference type="FunFam" id="3.60.20.40:FF:000001">
    <property type="entry name" value="Gamma-glutamyltranspeptidase 1"/>
    <property type="match status" value="1"/>
</dbReference>
<reference evidence="9" key="1">
    <citation type="submission" date="2023-06" db="EMBL/GenBank/DDBJ databases">
        <title>Genome-scale phylogeny and comparative genomics of the fungal order Sordariales.</title>
        <authorList>
            <consortium name="Lawrence Berkeley National Laboratory"/>
            <person name="Hensen N."/>
            <person name="Bonometti L."/>
            <person name="Westerberg I."/>
            <person name="Brannstrom I.O."/>
            <person name="Guillou S."/>
            <person name="Cros-Aarteil S."/>
            <person name="Calhoun S."/>
            <person name="Haridas S."/>
            <person name="Kuo A."/>
            <person name="Mondo S."/>
            <person name="Pangilinan J."/>
            <person name="Riley R."/>
            <person name="Labutti K."/>
            <person name="Andreopoulos B."/>
            <person name="Lipzen A."/>
            <person name="Chen C."/>
            <person name="Yanf M."/>
            <person name="Daum C."/>
            <person name="Ng V."/>
            <person name="Clum A."/>
            <person name="Steindorff A."/>
            <person name="Ohm R."/>
            <person name="Martin F."/>
            <person name="Silar P."/>
            <person name="Natvig D."/>
            <person name="Lalanne C."/>
            <person name="Gautier V."/>
            <person name="Ament-Velasquez S.L."/>
            <person name="Kruys A."/>
            <person name="Hutchinson M.I."/>
            <person name="Powell A.J."/>
            <person name="Barry K."/>
            <person name="Miller A.N."/>
            <person name="Grigoriev I.V."/>
            <person name="Debuchy R."/>
            <person name="Gladieux P."/>
            <person name="Thoren M.H."/>
            <person name="Johannesson H."/>
        </authorList>
    </citation>
    <scope>NUCLEOTIDE SEQUENCE</scope>
    <source>
        <strain evidence="9">PSN4</strain>
    </source>
</reference>
<dbReference type="GO" id="GO:0103068">
    <property type="term" value="F:leukotriene C4 gamma-glutamyl transferase activity"/>
    <property type="evidence" value="ECO:0007669"/>
    <property type="project" value="UniProtKB-EC"/>
</dbReference>
<protein>
    <recommendedName>
        <fullName evidence="8">Glutathione hydrolase</fullName>
        <ecNumber evidence="8">2.3.2.2</ecNumber>
        <ecNumber evidence="8">3.4.19.13</ecNumber>
    </recommendedName>
    <alternativeName>
        <fullName evidence="8">Gamma-glutamyltransferase</fullName>
    </alternativeName>
    <alternativeName>
        <fullName evidence="8">Gamma-glutamyltranspeptidase</fullName>
    </alternativeName>
</protein>
<sequence length="595" mass="64073">MVRRDTPNSPRTLCANANKVLKRRNCEALMISLFALLSLFLLCRTALGLDGQQSSPGWLTPGQGRRGAVSSLDSRCTAVGIEILSSGGNAADAAVGVQFCLGVVGLHLTGIGGGGFMLVRSDNGTYEFIDFRETAPAASFEAMFDGNTNASIFGGSASGIPGEVQGLHQLHTKYGRLPWAKLVAPAVKLAESGFVIGKDLGYYMDLLNKDDVFLSPAWAPDFAPRGIRLRAGDLMTRKRYARVLQAIAERGPEAFYTGPVAKSTVKALADADGIMTLEDLRQYKALSRPPRSITYKNFRITSCGAPTSGIVVLKILKTILGYDGVGDPGSINLTTHRLDEAIRFAYGARTKLGDPDFIKGAEDYQLSMLSDETAAETRSKILDNQTQPVEAYNPDGIESLETPGTSHVSVADASGLAVSLTSTVNLLFGSLLMDRETGILMNNEMNDFSLPNSTNAFGYIPSSSNYIKPGKRPFSSISPVIVEHLSNGTLYLVTGAAGGSRIITATTQSLWNVLDRSMNLHQAVVEPRFHDQLVPNKMVFENAFDDSRIAFLKSRGHDIGVLEHGSDLQMVRHLYDGIFEAASETRQQDSAGMVA</sequence>
<comment type="caution">
    <text evidence="9">The sequence shown here is derived from an EMBL/GenBank/DDBJ whole genome shotgun (WGS) entry which is preliminary data.</text>
</comment>
<evidence type="ECO:0000256" key="4">
    <source>
        <dbReference type="ARBA" id="ARBA00009381"/>
    </source>
</evidence>
<dbReference type="Pfam" id="PF01019">
    <property type="entry name" value="G_glu_transpept"/>
    <property type="match status" value="1"/>
</dbReference>
<gene>
    <name evidence="9" type="ORF">QBC47DRAFT_387902</name>
</gene>
<feature type="active site" description="Nucleophile" evidence="6">
    <location>
        <position position="405"/>
    </location>
</feature>
<evidence type="ECO:0000256" key="1">
    <source>
        <dbReference type="ARBA" id="ARBA00001049"/>
    </source>
</evidence>
<name>A0AAJ0F4A1_9PEZI</name>
<dbReference type="InterPro" id="IPR043137">
    <property type="entry name" value="GGT_ssub_C"/>
</dbReference>
<feature type="binding site" evidence="7">
    <location>
        <position position="132"/>
    </location>
    <ligand>
        <name>L-glutamate</name>
        <dbReference type="ChEBI" id="CHEBI:29985"/>
    </ligand>
</feature>
<dbReference type="EC" id="3.4.19.13" evidence="8"/>
<proteinExistence type="inferred from homology"/>
<dbReference type="SUPFAM" id="SSF56235">
    <property type="entry name" value="N-terminal nucleophile aminohydrolases (Ntn hydrolases)"/>
    <property type="match status" value="1"/>
</dbReference>
<dbReference type="GO" id="GO:0005886">
    <property type="term" value="C:plasma membrane"/>
    <property type="evidence" value="ECO:0007669"/>
    <property type="project" value="TreeGrafter"/>
</dbReference>
<dbReference type="PANTHER" id="PTHR11686">
    <property type="entry name" value="GAMMA GLUTAMYL TRANSPEPTIDASE"/>
    <property type="match status" value="1"/>
</dbReference>